<evidence type="ECO:0000256" key="1">
    <source>
        <dbReference type="ARBA" id="ARBA00011073"/>
    </source>
</evidence>
<dbReference type="Pfam" id="PF05922">
    <property type="entry name" value="Inhibitor_I9"/>
    <property type="match status" value="1"/>
</dbReference>
<feature type="domain" description="Inhibitor I9" evidence="10">
    <location>
        <begin position="73"/>
        <end position="160"/>
    </location>
</feature>
<evidence type="ECO:0000256" key="2">
    <source>
        <dbReference type="ARBA" id="ARBA00022670"/>
    </source>
</evidence>
<feature type="domain" description="Peptidase C-terminal archaeal/bacterial" evidence="9">
    <location>
        <begin position="467"/>
        <end position="531"/>
    </location>
</feature>
<evidence type="ECO:0000259" key="10">
    <source>
        <dbReference type="Pfam" id="PF05922"/>
    </source>
</evidence>
<dbReference type="PANTHER" id="PTHR43806">
    <property type="entry name" value="PEPTIDASE S8"/>
    <property type="match status" value="1"/>
</dbReference>
<dbReference type="PROSITE" id="PS00138">
    <property type="entry name" value="SUBTILASE_SER"/>
    <property type="match status" value="1"/>
</dbReference>
<feature type="region of interest" description="Disordered" evidence="7">
    <location>
        <begin position="30"/>
        <end position="56"/>
    </location>
</feature>
<dbReference type="Proteomes" id="UP000019678">
    <property type="component" value="Unassembled WGS sequence"/>
</dbReference>
<dbReference type="CDD" id="cd04077">
    <property type="entry name" value="Peptidases_S8_PCSK9_ProteinaseK_like"/>
    <property type="match status" value="1"/>
</dbReference>
<comment type="similarity">
    <text evidence="1 5 6">Belongs to the peptidase S8 family.</text>
</comment>
<feature type="active site" description="Charge relay system" evidence="5">
    <location>
        <position position="196"/>
    </location>
</feature>
<feature type="active site" description="Charge relay system" evidence="5">
    <location>
        <position position="229"/>
    </location>
</feature>
<dbReference type="InterPro" id="IPR022398">
    <property type="entry name" value="Peptidase_S8_His-AS"/>
</dbReference>
<keyword evidence="4 5" id="KW-0720">Serine protease</keyword>
<evidence type="ECO:0000259" key="9">
    <source>
        <dbReference type="Pfam" id="PF04151"/>
    </source>
</evidence>
<name>A0A017SXY8_9BACT</name>
<organism evidence="11 12">
    <name type="scientific">Chondromyces apiculatus DSM 436</name>
    <dbReference type="NCBI Taxonomy" id="1192034"/>
    <lineage>
        <taxon>Bacteria</taxon>
        <taxon>Pseudomonadati</taxon>
        <taxon>Myxococcota</taxon>
        <taxon>Polyangia</taxon>
        <taxon>Polyangiales</taxon>
        <taxon>Polyangiaceae</taxon>
        <taxon>Chondromyces</taxon>
    </lineage>
</organism>
<evidence type="ECO:0000256" key="6">
    <source>
        <dbReference type="RuleBase" id="RU003355"/>
    </source>
</evidence>
<dbReference type="FunFam" id="3.40.50.200:FF:000014">
    <property type="entry name" value="Proteinase K"/>
    <property type="match status" value="1"/>
</dbReference>
<dbReference type="PROSITE" id="PS51892">
    <property type="entry name" value="SUBTILASE"/>
    <property type="match status" value="1"/>
</dbReference>
<dbReference type="SUPFAM" id="SSF52743">
    <property type="entry name" value="Subtilisin-like"/>
    <property type="match status" value="1"/>
</dbReference>
<dbReference type="InterPro" id="IPR015500">
    <property type="entry name" value="Peptidase_S8_subtilisin-rel"/>
</dbReference>
<dbReference type="PANTHER" id="PTHR43806:SF11">
    <property type="entry name" value="CEREVISIN-RELATED"/>
    <property type="match status" value="1"/>
</dbReference>
<dbReference type="eggNOG" id="COG1404">
    <property type="taxonomic scope" value="Bacteria"/>
</dbReference>
<dbReference type="GO" id="GO:0005615">
    <property type="term" value="C:extracellular space"/>
    <property type="evidence" value="ECO:0007669"/>
    <property type="project" value="TreeGrafter"/>
</dbReference>
<protein>
    <recommendedName>
        <fullName evidence="13">Alkaline serine exoprotease A</fullName>
    </recommendedName>
</protein>
<dbReference type="InterPro" id="IPR023828">
    <property type="entry name" value="Peptidase_S8_Ser-AS"/>
</dbReference>
<dbReference type="InterPro" id="IPR010259">
    <property type="entry name" value="S8pro/Inhibitor_I9"/>
</dbReference>
<keyword evidence="12" id="KW-1185">Reference proteome</keyword>
<sequence>MSKLGRFIYTALAAPFFQLIATGCLEAPRDMRDMRDGDQGEAEIPPDGDRRAPRADLPKLRIPEGASLLVEGRYIVTLRDGELLEGADPAERLLRPQETQEPHRRAERLLSRLGLQRTALRHVYRGALNGFAADMTEEEALRLAEDPDVDYIEQDQVMHASVVWGLDRIDQRNLPRDGTYAPGYADGAGVHAYVLDTGIRATHTEFTGRVGAGRDIVGNDANPADCNGHGTHVAGTLGGDTVGVAPGVTLHAVRVLDCDGTGSNADVIAGIDWVRLNHVKPAVANMSLGGASSQALDAAVAAAIGAGVTFVVSAGNDGRNACSASPARTPAAITVGSTSSSDVRSSFSNTGPCLDLFAPGAGIQSAWYTGNTASKVLSGTSMASPHVAGAAARVLSSSPTATSQEVRDALVANATPDRVRNPGSGSPNLLLYVGADVDETPAAAGTLQNGIARSGLAAAADGWTHHTLVVPAGAASLQFQISGGTGDADLYVKHGTQPTLTLHDCRPYLVGNAELCTFDAPQAGTYHVSLRAYEAFAAVTLVGTYAAAGP</sequence>
<dbReference type="Pfam" id="PF00082">
    <property type="entry name" value="Peptidase_S8"/>
    <property type="match status" value="1"/>
</dbReference>
<evidence type="ECO:0008006" key="13">
    <source>
        <dbReference type="Google" id="ProtNLM"/>
    </source>
</evidence>
<feature type="compositionally biased region" description="Basic and acidic residues" evidence="7">
    <location>
        <begin position="47"/>
        <end position="56"/>
    </location>
</feature>
<dbReference type="Gene3D" id="3.30.70.80">
    <property type="entry name" value="Peptidase S8 propeptide/proteinase inhibitor I9"/>
    <property type="match status" value="1"/>
</dbReference>
<reference evidence="11 12" key="1">
    <citation type="submission" date="2013-05" db="EMBL/GenBank/DDBJ databases">
        <title>Genome assembly of Chondromyces apiculatus DSM 436.</title>
        <authorList>
            <person name="Sharma G."/>
            <person name="Khatri I."/>
            <person name="Kaur C."/>
            <person name="Mayilraj S."/>
            <person name="Subramanian S."/>
        </authorList>
    </citation>
    <scope>NUCLEOTIDE SEQUENCE [LARGE SCALE GENOMIC DNA]</scope>
    <source>
        <strain evidence="11 12">DSM 436</strain>
    </source>
</reference>
<dbReference type="InterPro" id="IPR050131">
    <property type="entry name" value="Peptidase_S8_subtilisin-like"/>
</dbReference>
<dbReference type="GO" id="GO:0004252">
    <property type="term" value="F:serine-type endopeptidase activity"/>
    <property type="evidence" value="ECO:0007669"/>
    <property type="project" value="UniProtKB-UniRule"/>
</dbReference>
<dbReference type="SUPFAM" id="SSF54897">
    <property type="entry name" value="Protease propeptides/inhibitors"/>
    <property type="match status" value="1"/>
</dbReference>
<dbReference type="InterPro" id="IPR000209">
    <property type="entry name" value="Peptidase_S8/S53_dom"/>
</dbReference>
<evidence type="ECO:0000259" key="8">
    <source>
        <dbReference type="Pfam" id="PF00082"/>
    </source>
</evidence>
<gene>
    <name evidence="11" type="ORF">CAP_7786</name>
</gene>
<dbReference type="Gene3D" id="3.40.50.200">
    <property type="entry name" value="Peptidase S8/S53 domain"/>
    <property type="match status" value="1"/>
</dbReference>
<evidence type="ECO:0000256" key="3">
    <source>
        <dbReference type="ARBA" id="ARBA00022801"/>
    </source>
</evidence>
<dbReference type="InterPro" id="IPR034193">
    <property type="entry name" value="PCSK9_ProteinaseK-like"/>
</dbReference>
<dbReference type="PROSITE" id="PS51257">
    <property type="entry name" value="PROKAR_LIPOPROTEIN"/>
    <property type="match status" value="1"/>
</dbReference>
<dbReference type="STRING" id="1192034.CAP_7786"/>
<dbReference type="EMBL" id="ASRX01000071">
    <property type="protein sequence ID" value="EYF01833.1"/>
    <property type="molecule type" value="Genomic_DNA"/>
</dbReference>
<dbReference type="InterPro" id="IPR023827">
    <property type="entry name" value="Peptidase_S8_Asp-AS"/>
</dbReference>
<dbReference type="AlphaFoldDB" id="A0A017SXY8"/>
<dbReference type="InterPro" id="IPR007280">
    <property type="entry name" value="Peptidase_C_arc/bac"/>
</dbReference>
<evidence type="ECO:0000256" key="4">
    <source>
        <dbReference type="ARBA" id="ARBA00022825"/>
    </source>
</evidence>
<comment type="caution">
    <text evidence="11">The sequence shown here is derived from an EMBL/GenBank/DDBJ whole genome shotgun (WGS) entry which is preliminary data.</text>
</comment>
<keyword evidence="3 5" id="KW-0378">Hydrolase</keyword>
<evidence type="ECO:0000313" key="12">
    <source>
        <dbReference type="Proteomes" id="UP000019678"/>
    </source>
</evidence>
<dbReference type="PROSITE" id="PS00137">
    <property type="entry name" value="SUBTILASE_HIS"/>
    <property type="match status" value="1"/>
</dbReference>
<dbReference type="Pfam" id="PF04151">
    <property type="entry name" value="PPC"/>
    <property type="match status" value="1"/>
</dbReference>
<evidence type="ECO:0000256" key="7">
    <source>
        <dbReference type="SAM" id="MobiDB-lite"/>
    </source>
</evidence>
<dbReference type="InterPro" id="IPR037045">
    <property type="entry name" value="S8pro/Inhibitor_I9_sf"/>
</dbReference>
<feature type="domain" description="Peptidase S8/S53" evidence="8">
    <location>
        <begin position="190"/>
        <end position="416"/>
    </location>
</feature>
<dbReference type="PRINTS" id="PR00723">
    <property type="entry name" value="SUBTILISIN"/>
</dbReference>
<dbReference type="Gene3D" id="2.60.120.380">
    <property type="match status" value="1"/>
</dbReference>
<accession>A0A017SXY8</accession>
<evidence type="ECO:0000256" key="5">
    <source>
        <dbReference type="PROSITE-ProRule" id="PRU01240"/>
    </source>
</evidence>
<proteinExistence type="inferred from homology"/>
<dbReference type="RefSeq" id="WP_052376516.1">
    <property type="nucleotide sequence ID" value="NZ_ASRX01000071.1"/>
</dbReference>
<dbReference type="GO" id="GO:0006508">
    <property type="term" value="P:proteolysis"/>
    <property type="evidence" value="ECO:0007669"/>
    <property type="project" value="UniProtKB-KW"/>
</dbReference>
<dbReference type="PROSITE" id="PS00136">
    <property type="entry name" value="SUBTILASE_ASP"/>
    <property type="match status" value="1"/>
</dbReference>
<dbReference type="InterPro" id="IPR036852">
    <property type="entry name" value="Peptidase_S8/S53_dom_sf"/>
</dbReference>
<evidence type="ECO:0000313" key="11">
    <source>
        <dbReference type="EMBL" id="EYF01833.1"/>
    </source>
</evidence>
<keyword evidence="2 5" id="KW-0645">Protease</keyword>
<feature type="active site" description="Charge relay system" evidence="5">
    <location>
        <position position="381"/>
    </location>
</feature>